<comment type="caution">
    <text evidence="1">The sequence shown here is derived from an EMBL/GenBank/DDBJ whole genome shotgun (WGS) entry which is preliminary data.</text>
</comment>
<sequence length="93" mass="9814">MSLNALKVLKGISKVPSVFLSGVAFGTLGLKLLTSKEAKKGYANVLAKTYKAKDGIDSMVSAVKQHADDIVADAKDLYQAEKTADQLASLEGE</sequence>
<name>A0A929MP74_ABIDE</name>
<organism evidence="1 2">
    <name type="scientific">Abiotrophia defectiva</name>
    <name type="common">Streptococcus defectivus</name>
    <dbReference type="NCBI Taxonomy" id="46125"/>
    <lineage>
        <taxon>Bacteria</taxon>
        <taxon>Bacillati</taxon>
        <taxon>Bacillota</taxon>
        <taxon>Bacilli</taxon>
        <taxon>Lactobacillales</taxon>
        <taxon>Aerococcaceae</taxon>
        <taxon>Abiotrophia</taxon>
    </lineage>
</organism>
<dbReference type="AlphaFoldDB" id="A0A929MP74"/>
<proteinExistence type="predicted"/>
<dbReference type="Proteomes" id="UP000757900">
    <property type="component" value="Unassembled WGS sequence"/>
</dbReference>
<reference evidence="1" key="1">
    <citation type="submission" date="2020-04" db="EMBL/GenBank/DDBJ databases">
        <title>Deep metagenomics examines the oral microbiome during advanced dental caries in children, revealing novel taxa and co-occurrences with host molecules.</title>
        <authorList>
            <person name="Baker J.L."/>
            <person name="Morton J.T."/>
            <person name="Dinis M."/>
            <person name="Alvarez R."/>
            <person name="Tran N.C."/>
            <person name="Knight R."/>
            <person name="Edlund A."/>
        </authorList>
    </citation>
    <scope>NUCLEOTIDE SEQUENCE</scope>
    <source>
        <strain evidence="1">JCVI_23_bin.16</strain>
    </source>
</reference>
<protein>
    <submittedName>
        <fullName evidence="1">Uncharacterized protein</fullName>
    </submittedName>
</protein>
<dbReference type="RefSeq" id="WP_314048930.1">
    <property type="nucleotide sequence ID" value="NZ_CAUVSD010000001.1"/>
</dbReference>
<dbReference type="EMBL" id="JABZFV010000064">
    <property type="protein sequence ID" value="MBF0934764.1"/>
    <property type="molecule type" value="Genomic_DNA"/>
</dbReference>
<dbReference type="Pfam" id="PF19605">
    <property type="entry name" value="DUF6110"/>
    <property type="match status" value="1"/>
</dbReference>
<evidence type="ECO:0000313" key="2">
    <source>
        <dbReference type="Proteomes" id="UP000757900"/>
    </source>
</evidence>
<accession>A0A929MP74</accession>
<evidence type="ECO:0000313" key="1">
    <source>
        <dbReference type="EMBL" id="MBF0934764.1"/>
    </source>
</evidence>
<dbReference type="InterPro" id="IPR046092">
    <property type="entry name" value="DUF6110"/>
</dbReference>
<gene>
    <name evidence="1" type="ORF">HXK00_03850</name>
</gene>